<protein>
    <submittedName>
        <fullName evidence="1">Phage integrase family protein</fullName>
    </submittedName>
</protein>
<name>T1CRS0_9ZZZZ</name>
<sequence length="73" mass="8235">MTLLTTKNGDKRIVPLSSEAVRILSSLPRRIDGKVWGSSLILSLLLFPVPAPEHVHSMRKNPRAPRVPWPRPF</sequence>
<dbReference type="AlphaFoldDB" id="T1CRS0"/>
<evidence type="ECO:0000313" key="1">
    <source>
        <dbReference type="EMBL" id="EQD71990.1"/>
    </source>
</evidence>
<reference evidence="1" key="2">
    <citation type="journal article" date="2014" name="ISME J.">
        <title>Microbial stratification in low pH oxic and suboxic macroscopic growths along an acid mine drainage.</title>
        <authorList>
            <person name="Mendez-Garcia C."/>
            <person name="Mesa V."/>
            <person name="Sprenger R.R."/>
            <person name="Richter M."/>
            <person name="Diez M.S."/>
            <person name="Solano J."/>
            <person name="Bargiela R."/>
            <person name="Golyshina O.V."/>
            <person name="Manteca A."/>
            <person name="Ramos J.L."/>
            <person name="Gallego J.R."/>
            <person name="Llorente I."/>
            <person name="Martins Dos Santos V.A."/>
            <person name="Jensen O.N."/>
            <person name="Pelaez A.I."/>
            <person name="Sanchez J."/>
            <person name="Ferrer M."/>
        </authorList>
    </citation>
    <scope>NUCLEOTIDE SEQUENCE</scope>
</reference>
<dbReference type="EMBL" id="AUZX01004039">
    <property type="protein sequence ID" value="EQD71990.1"/>
    <property type="molecule type" value="Genomic_DNA"/>
</dbReference>
<reference evidence="1" key="1">
    <citation type="submission" date="2013-08" db="EMBL/GenBank/DDBJ databases">
        <authorList>
            <person name="Mendez C."/>
            <person name="Richter M."/>
            <person name="Ferrer M."/>
            <person name="Sanchez J."/>
        </authorList>
    </citation>
    <scope>NUCLEOTIDE SEQUENCE</scope>
</reference>
<gene>
    <name evidence="1" type="ORF">B1A_05530</name>
</gene>
<organism evidence="1">
    <name type="scientific">mine drainage metagenome</name>
    <dbReference type="NCBI Taxonomy" id="410659"/>
    <lineage>
        <taxon>unclassified sequences</taxon>
        <taxon>metagenomes</taxon>
        <taxon>ecological metagenomes</taxon>
    </lineage>
</organism>
<accession>T1CRS0</accession>
<feature type="non-terminal residue" evidence="1">
    <location>
        <position position="73"/>
    </location>
</feature>
<proteinExistence type="predicted"/>
<comment type="caution">
    <text evidence="1">The sequence shown here is derived from an EMBL/GenBank/DDBJ whole genome shotgun (WGS) entry which is preliminary data.</text>
</comment>